<evidence type="ECO:0000313" key="3">
    <source>
        <dbReference type="Proteomes" id="UP000664417"/>
    </source>
</evidence>
<keyword evidence="1" id="KW-0732">Signal</keyword>
<comment type="caution">
    <text evidence="2">The sequence shown here is derived from an EMBL/GenBank/DDBJ whole genome shotgun (WGS) entry which is preliminary data.</text>
</comment>
<feature type="signal peptide" evidence="1">
    <location>
        <begin position="1"/>
        <end position="20"/>
    </location>
</feature>
<evidence type="ECO:0000313" key="2">
    <source>
        <dbReference type="EMBL" id="MBO1321039.1"/>
    </source>
</evidence>
<organism evidence="2 3">
    <name type="scientific">Acanthopleuribacter pedis</name>
    <dbReference type="NCBI Taxonomy" id="442870"/>
    <lineage>
        <taxon>Bacteria</taxon>
        <taxon>Pseudomonadati</taxon>
        <taxon>Acidobacteriota</taxon>
        <taxon>Holophagae</taxon>
        <taxon>Acanthopleuribacterales</taxon>
        <taxon>Acanthopleuribacteraceae</taxon>
        <taxon>Acanthopleuribacter</taxon>
    </lineage>
</organism>
<protein>
    <recommendedName>
        <fullName evidence="4">Alpha/beta hydrolase</fullName>
    </recommendedName>
</protein>
<keyword evidence="3" id="KW-1185">Reference proteome</keyword>
<dbReference type="EMBL" id="JAFREP010000021">
    <property type="protein sequence ID" value="MBO1321039.1"/>
    <property type="molecule type" value="Genomic_DNA"/>
</dbReference>
<sequence>MFRFILPALLTVAATLPLHARFLQVDPKRQYVSSYTYTANKPTTAVDPDGKEDVVVSGGEHNKDRYKYNFIETAIKQINEFKKEKSGEPITWLVMDAGYSLYGKAAIKNTAKGLDVKLVFLSSAKELSNYLNSKNVDNKDLSPSRLADPVTNLVFMGHGYVGSFEGAHGQKNKGNFSWGFPEIRQLSPGAFSETGECQFYSCKSAATNATFDTSMSEKLSQQIPGLSVWGFTGYTSYSYGTVNKDEQMIHKIFRLNGFNTLGSRNLPGPWNDKSANVNFRVSPPNQP</sequence>
<reference evidence="2" key="1">
    <citation type="submission" date="2021-03" db="EMBL/GenBank/DDBJ databases">
        <authorList>
            <person name="Wang G."/>
        </authorList>
    </citation>
    <scope>NUCLEOTIDE SEQUENCE</scope>
    <source>
        <strain evidence="2">KCTC 12899</strain>
    </source>
</reference>
<feature type="chain" id="PRO_5035218348" description="Alpha/beta hydrolase" evidence="1">
    <location>
        <begin position="21"/>
        <end position="287"/>
    </location>
</feature>
<evidence type="ECO:0008006" key="4">
    <source>
        <dbReference type="Google" id="ProtNLM"/>
    </source>
</evidence>
<name>A0A8J7QBG9_9BACT</name>
<gene>
    <name evidence="2" type="ORF">J3U88_21350</name>
</gene>
<dbReference type="Proteomes" id="UP000664417">
    <property type="component" value="Unassembled WGS sequence"/>
</dbReference>
<dbReference type="AlphaFoldDB" id="A0A8J7QBG9"/>
<dbReference type="RefSeq" id="WP_207861013.1">
    <property type="nucleotide sequence ID" value="NZ_JAFREP010000021.1"/>
</dbReference>
<proteinExistence type="predicted"/>
<accession>A0A8J7QBG9</accession>
<evidence type="ECO:0000256" key="1">
    <source>
        <dbReference type="SAM" id="SignalP"/>
    </source>
</evidence>